<reference evidence="1" key="1">
    <citation type="submission" date="2015-10" db="EMBL/GenBank/DDBJ databases">
        <authorList>
            <person name="Gilbert D.G."/>
        </authorList>
    </citation>
    <scope>NUCLEOTIDE SEQUENCE</scope>
    <source>
        <strain evidence="1">Phyl III-seqv23</strain>
    </source>
</reference>
<organism evidence="1">
    <name type="scientific">Ralstonia solanacearum</name>
    <name type="common">Pseudomonas solanacearum</name>
    <dbReference type="NCBI Taxonomy" id="305"/>
    <lineage>
        <taxon>Bacteria</taxon>
        <taxon>Pseudomonadati</taxon>
        <taxon>Pseudomonadota</taxon>
        <taxon>Betaproteobacteria</taxon>
        <taxon>Burkholderiales</taxon>
        <taxon>Burkholderiaceae</taxon>
        <taxon>Ralstonia</taxon>
        <taxon>Ralstonia solanacearum species complex</taxon>
    </lineage>
</organism>
<sequence length="348" mass="39179">MIFDAGRSLPADFWRARDQLDQLDLALDQLALKDRNFDRFALMLIDNVVELTLHQHAQDTRLDAELYRLDDGPRYDPKLVAAALGSHFDTKVKLARTTGLITDKLAESLQYLHGFRNTAYHRGARHEGILHALALFYARLTCQALGQYEPLYFMSSSTDHLPHRAGKYLGALRSASPRDAFNLAWQRLDIVAANQGDTLVVDPCADMEKTIDAVDDQITFLATNSAPAGIARGQVILDCQLWPFAYSEQGEAFAAANGGPTPLTPGYVDWIERHYRWPQRADPIPSWRRRAASLAVEKDPHAALKKYCEFMNQSEALRTAIDTSANQLDAHIQAQVDSMLEERHRDHL</sequence>
<protein>
    <submittedName>
        <fullName evidence="1">Uncharacterized protein</fullName>
    </submittedName>
</protein>
<dbReference type="AlphaFoldDB" id="A0A0S4TZW3"/>
<accession>A0A0S4TZW3</accession>
<evidence type="ECO:0000313" key="1">
    <source>
        <dbReference type="EMBL" id="CUV15572.1"/>
    </source>
</evidence>
<proteinExistence type="predicted"/>
<name>A0A0S4TZW3_RALSL</name>
<dbReference type="EMBL" id="LN899819">
    <property type="protein sequence ID" value="CUV15572.1"/>
    <property type="molecule type" value="Genomic_DNA"/>
</dbReference>
<gene>
    <name evidence="1" type="ORF">RUN39_v1_1680013</name>
</gene>